<evidence type="ECO:0000256" key="18">
    <source>
        <dbReference type="RuleBase" id="RU003664"/>
    </source>
</evidence>
<evidence type="ECO:0000313" key="21">
    <source>
        <dbReference type="EMBL" id="SNS24503.1"/>
    </source>
</evidence>
<gene>
    <name evidence="17" type="primary">murD</name>
    <name evidence="21" type="ORF">SAMN05446037_1006198</name>
</gene>
<evidence type="ECO:0000256" key="12">
    <source>
        <dbReference type="ARBA" id="ARBA00022984"/>
    </source>
</evidence>
<dbReference type="HAMAP" id="MF_00639">
    <property type="entry name" value="MurD"/>
    <property type="match status" value="1"/>
</dbReference>
<dbReference type="SUPFAM" id="SSF53623">
    <property type="entry name" value="MurD-like peptide ligases, catalytic domain"/>
    <property type="match status" value="1"/>
</dbReference>
<keyword evidence="10 17" id="KW-0067">ATP-binding</keyword>
<comment type="similarity">
    <text evidence="4 17">Belongs to the MurCDEF family.</text>
</comment>
<dbReference type="EC" id="6.3.2.9" evidence="5 17"/>
<dbReference type="GO" id="GO:0051301">
    <property type="term" value="P:cell division"/>
    <property type="evidence" value="ECO:0007669"/>
    <property type="project" value="UniProtKB-KW"/>
</dbReference>
<keyword evidence="17 18" id="KW-0131">Cell cycle</keyword>
<dbReference type="InterPro" id="IPR013221">
    <property type="entry name" value="Mur_ligase_cen"/>
</dbReference>
<keyword evidence="13 17" id="KW-0961">Cell wall biogenesis/degradation</keyword>
<dbReference type="AlphaFoldDB" id="A0A239CYS8"/>
<evidence type="ECO:0000256" key="13">
    <source>
        <dbReference type="ARBA" id="ARBA00023316"/>
    </source>
</evidence>
<dbReference type="Pfam" id="PF02875">
    <property type="entry name" value="Mur_ligase_C"/>
    <property type="match status" value="1"/>
</dbReference>
<evidence type="ECO:0000256" key="7">
    <source>
        <dbReference type="ARBA" id="ARBA00022490"/>
    </source>
</evidence>
<evidence type="ECO:0000259" key="20">
    <source>
        <dbReference type="Pfam" id="PF08245"/>
    </source>
</evidence>
<dbReference type="InterPro" id="IPR004101">
    <property type="entry name" value="Mur_ligase_C"/>
</dbReference>
<name>A0A239CYS8_9FIRM</name>
<dbReference type="Pfam" id="PF08245">
    <property type="entry name" value="Mur_ligase_M"/>
    <property type="match status" value="1"/>
</dbReference>
<comment type="catalytic activity">
    <reaction evidence="16 17 18">
        <text>UDP-N-acetyl-alpha-D-muramoyl-L-alanine + D-glutamate + ATP = UDP-N-acetyl-alpha-D-muramoyl-L-alanyl-D-glutamate + ADP + phosphate + H(+)</text>
        <dbReference type="Rhea" id="RHEA:16429"/>
        <dbReference type="ChEBI" id="CHEBI:15378"/>
        <dbReference type="ChEBI" id="CHEBI:29986"/>
        <dbReference type="ChEBI" id="CHEBI:30616"/>
        <dbReference type="ChEBI" id="CHEBI:43474"/>
        <dbReference type="ChEBI" id="CHEBI:83898"/>
        <dbReference type="ChEBI" id="CHEBI:83900"/>
        <dbReference type="ChEBI" id="CHEBI:456216"/>
        <dbReference type="EC" id="6.3.2.9"/>
    </reaction>
</comment>
<dbReference type="GO" id="GO:0071555">
    <property type="term" value="P:cell wall organization"/>
    <property type="evidence" value="ECO:0007669"/>
    <property type="project" value="UniProtKB-KW"/>
</dbReference>
<protein>
    <recommendedName>
        <fullName evidence="6 17">UDP-N-acetylmuramoylalanine--D-glutamate ligase</fullName>
        <ecNumber evidence="5 17">6.3.2.9</ecNumber>
    </recommendedName>
    <alternativeName>
        <fullName evidence="15 17">D-glutamic acid-adding enzyme</fullName>
    </alternativeName>
    <alternativeName>
        <fullName evidence="14 17">UDP-N-acetylmuramoyl-L-alanyl-D-glutamate synthetase</fullName>
    </alternativeName>
</protein>
<comment type="pathway">
    <text evidence="3 17 18">Cell wall biogenesis; peptidoglycan biosynthesis.</text>
</comment>
<keyword evidence="11 17" id="KW-0133">Cell shape</keyword>
<evidence type="ECO:0000259" key="19">
    <source>
        <dbReference type="Pfam" id="PF02875"/>
    </source>
</evidence>
<dbReference type="Gene3D" id="3.40.50.720">
    <property type="entry name" value="NAD(P)-binding Rossmann-like Domain"/>
    <property type="match status" value="1"/>
</dbReference>
<keyword evidence="7 17" id="KW-0963">Cytoplasm</keyword>
<dbReference type="RefSeq" id="WP_089282435.1">
    <property type="nucleotide sequence ID" value="NZ_FZOJ01000006.1"/>
</dbReference>
<evidence type="ECO:0000256" key="10">
    <source>
        <dbReference type="ARBA" id="ARBA00022840"/>
    </source>
</evidence>
<dbReference type="InterPro" id="IPR005762">
    <property type="entry name" value="MurD"/>
</dbReference>
<dbReference type="UniPathway" id="UPA00219"/>
<sequence>MNLKNKSVLVIGLAVTGVPLVKTLCKLGAVVMVNDLKSEEELRNSIKTLEGFEFEAILGKHPDNLDELKKLDLVVVSPGVPLDIPFIKKLREIKVEIIGEIELAYRLNKAPIVAITGTNGKTTTTALTGEIFQNAGENTYVVGNIGVAAISKALETTEEDVMVMEISSFQLESTIDFRPKVAAILNLTPDHLNRHKTMENYLDAKFTIFKNQGEEEYAVVNYDDELCRNASDRIRSKRIFFSRKVQLKEGVFVEDHHITILFKGEKHVVIHVDDIMIPGQHNLENALAATAMAFVMGVDIEVIKKTLKSFKGVEHRIEQVATFKGVHFINDSKATNTDAAIKAIEAVREPIILLAGGLDKASEFEDFIKAFNGKVKKMFVYGETAEKIFATAKDLGYQEVIIVKNLQEAVLDAYNIAKDGDTILLSPACASWDMYKNFEERGNHFKKIVEDLRRS</sequence>
<keyword evidence="17 18" id="KW-0132">Cell division</keyword>
<proteinExistence type="inferred from homology"/>
<dbReference type="InterPro" id="IPR036615">
    <property type="entry name" value="Mur_ligase_C_dom_sf"/>
</dbReference>
<dbReference type="EMBL" id="FZOJ01000006">
    <property type="protein sequence ID" value="SNS24503.1"/>
    <property type="molecule type" value="Genomic_DNA"/>
</dbReference>
<evidence type="ECO:0000256" key="3">
    <source>
        <dbReference type="ARBA" id="ARBA00004752"/>
    </source>
</evidence>
<dbReference type="Proteomes" id="UP000198304">
    <property type="component" value="Unassembled WGS sequence"/>
</dbReference>
<reference evidence="21 22" key="1">
    <citation type="submission" date="2017-06" db="EMBL/GenBank/DDBJ databases">
        <authorList>
            <person name="Kim H.J."/>
            <person name="Triplett B.A."/>
        </authorList>
    </citation>
    <scope>NUCLEOTIDE SEQUENCE [LARGE SCALE GENOMIC DNA]</scope>
    <source>
        <strain evidence="21 22">SCA</strain>
    </source>
</reference>
<evidence type="ECO:0000313" key="22">
    <source>
        <dbReference type="Proteomes" id="UP000198304"/>
    </source>
</evidence>
<evidence type="ECO:0000256" key="6">
    <source>
        <dbReference type="ARBA" id="ARBA00015655"/>
    </source>
</evidence>
<evidence type="ECO:0000256" key="5">
    <source>
        <dbReference type="ARBA" id="ARBA00012212"/>
    </source>
</evidence>
<dbReference type="NCBIfam" id="TIGR01087">
    <property type="entry name" value="murD"/>
    <property type="match status" value="1"/>
</dbReference>
<dbReference type="GO" id="GO:0005524">
    <property type="term" value="F:ATP binding"/>
    <property type="evidence" value="ECO:0007669"/>
    <property type="project" value="UniProtKB-UniRule"/>
</dbReference>
<dbReference type="SUPFAM" id="SSF51984">
    <property type="entry name" value="MurCD N-terminal domain"/>
    <property type="match status" value="1"/>
</dbReference>
<evidence type="ECO:0000256" key="2">
    <source>
        <dbReference type="ARBA" id="ARBA00004496"/>
    </source>
</evidence>
<dbReference type="GO" id="GO:0009252">
    <property type="term" value="P:peptidoglycan biosynthetic process"/>
    <property type="evidence" value="ECO:0007669"/>
    <property type="project" value="UniProtKB-UniRule"/>
</dbReference>
<evidence type="ECO:0000256" key="15">
    <source>
        <dbReference type="ARBA" id="ARBA00032324"/>
    </source>
</evidence>
<keyword evidence="12 17" id="KW-0573">Peptidoglycan synthesis</keyword>
<accession>A0A239CYS8</accession>
<comment type="subcellular location">
    <subcellularLocation>
        <location evidence="2 17 18">Cytoplasm</location>
    </subcellularLocation>
</comment>
<evidence type="ECO:0000256" key="1">
    <source>
        <dbReference type="ARBA" id="ARBA00002734"/>
    </source>
</evidence>
<dbReference type="GO" id="GO:0008360">
    <property type="term" value="P:regulation of cell shape"/>
    <property type="evidence" value="ECO:0007669"/>
    <property type="project" value="UniProtKB-KW"/>
</dbReference>
<dbReference type="Pfam" id="PF21799">
    <property type="entry name" value="MurD-like_N"/>
    <property type="match status" value="1"/>
</dbReference>
<dbReference type="Gene3D" id="3.40.1190.10">
    <property type="entry name" value="Mur-like, catalytic domain"/>
    <property type="match status" value="1"/>
</dbReference>
<dbReference type="PANTHER" id="PTHR43692:SF1">
    <property type="entry name" value="UDP-N-ACETYLMURAMOYLALANINE--D-GLUTAMATE LIGASE"/>
    <property type="match status" value="1"/>
</dbReference>
<keyword evidence="9 17" id="KW-0547">Nucleotide-binding</keyword>
<evidence type="ECO:0000256" key="17">
    <source>
        <dbReference type="HAMAP-Rule" id="MF_00639"/>
    </source>
</evidence>
<evidence type="ECO:0000256" key="4">
    <source>
        <dbReference type="ARBA" id="ARBA00010416"/>
    </source>
</evidence>
<evidence type="ECO:0000256" key="14">
    <source>
        <dbReference type="ARBA" id="ARBA00030398"/>
    </source>
</evidence>
<dbReference type="GO" id="GO:0005737">
    <property type="term" value="C:cytoplasm"/>
    <property type="evidence" value="ECO:0007669"/>
    <property type="project" value="UniProtKB-SubCell"/>
</dbReference>
<dbReference type="PANTHER" id="PTHR43692">
    <property type="entry name" value="UDP-N-ACETYLMURAMOYLALANINE--D-GLUTAMATE LIGASE"/>
    <property type="match status" value="1"/>
</dbReference>
<keyword evidence="22" id="KW-1185">Reference proteome</keyword>
<evidence type="ECO:0000256" key="8">
    <source>
        <dbReference type="ARBA" id="ARBA00022598"/>
    </source>
</evidence>
<dbReference type="SUPFAM" id="SSF53244">
    <property type="entry name" value="MurD-like peptide ligases, peptide-binding domain"/>
    <property type="match status" value="1"/>
</dbReference>
<feature type="domain" description="Mur ligase C-terminal" evidence="19">
    <location>
        <begin position="315"/>
        <end position="429"/>
    </location>
</feature>
<evidence type="ECO:0000256" key="11">
    <source>
        <dbReference type="ARBA" id="ARBA00022960"/>
    </source>
</evidence>
<dbReference type="InterPro" id="IPR036565">
    <property type="entry name" value="Mur-like_cat_sf"/>
</dbReference>
<evidence type="ECO:0000256" key="9">
    <source>
        <dbReference type="ARBA" id="ARBA00022741"/>
    </source>
</evidence>
<keyword evidence="8 17" id="KW-0436">Ligase</keyword>
<dbReference type="GO" id="GO:0008764">
    <property type="term" value="F:UDP-N-acetylmuramoylalanine-D-glutamate ligase activity"/>
    <property type="evidence" value="ECO:0007669"/>
    <property type="project" value="UniProtKB-UniRule"/>
</dbReference>
<dbReference type="Gene3D" id="3.90.190.20">
    <property type="entry name" value="Mur ligase, C-terminal domain"/>
    <property type="match status" value="1"/>
</dbReference>
<feature type="domain" description="Mur ligase central" evidence="20">
    <location>
        <begin position="115"/>
        <end position="293"/>
    </location>
</feature>
<evidence type="ECO:0000256" key="16">
    <source>
        <dbReference type="ARBA" id="ARBA00047632"/>
    </source>
</evidence>
<comment type="function">
    <text evidence="1 17 18">Cell wall formation. Catalyzes the addition of glutamate to the nucleotide precursor UDP-N-acetylmuramoyl-L-alanine (UMA).</text>
</comment>
<feature type="binding site" evidence="17">
    <location>
        <begin position="117"/>
        <end position="123"/>
    </location>
    <ligand>
        <name>ATP</name>
        <dbReference type="ChEBI" id="CHEBI:30616"/>
    </ligand>
</feature>
<organism evidence="21 22">
    <name type="scientific">Anaerovirgula multivorans</name>
    <dbReference type="NCBI Taxonomy" id="312168"/>
    <lineage>
        <taxon>Bacteria</taxon>
        <taxon>Bacillati</taxon>
        <taxon>Bacillota</taxon>
        <taxon>Clostridia</taxon>
        <taxon>Peptostreptococcales</taxon>
        <taxon>Natronincolaceae</taxon>
        <taxon>Anaerovirgula</taxon>
    </lineage>
</organism>
<dbReference type="OrthoDB" id="9809796at2"/>